<protein>
    <recommendedName>
        <fullName evidence="12">Mitochondrial carrier protein</fullName>
    </recommendedName>
</protein>
<evidence type="ECO:0000256" key="10">
    <source>
        <dbReference type="RuleBase" id="RU000488"/>
    </source>
</evidence>
<feature type="repeat" description="Solcar" evidence="9">
    <location>
        <begin position="121"/>
        <end position="215"/>
    </location>
</feature>
<keyword evidence="3 10" id="KW-0813">Transport</keyword>
<dbReference type="Gene3D" id="1.50.40.10">
    <property type="entry name" value="Mitochondrial carrier domain"/>
    <property type="match status" value="2"/>
</dbReference>
<keyword evidence="4 9" id="KW-0812">Transmembrane</keyword>
<evidence type="ECO:0000256" key="3">
    <source>
        <dbReference type="ARBA" id="ARBA00022448"/>
    </source>
</evidence>
<proteinExistence type="inferred from homology"/>
<keyword evidence="6" id="KW-1133">Transmembrane helix</keyword>
<dbReference type="Pfam" id="PF00153">
    <property type="entry name" value="Mito_carr"/>
    <property type="match status" value="3"/>
</dbReference>
<evidence type="ECO:0000256" key="9">
    <source>
        <dbReference type="PROSITE-ProRule" id="PRU00282"/>
    </source>
</evidence>
<dbReference type="PROSITE" id="PS50920">
    <property type="entry name" value="SOLCAR"/>
    <property type="match status" value="3"/>
</dbReference>
<dbReference type="PANTHER" id="PTHR45624">
    <property type="entry name" value="MITOCHONDRIAL BASIC AMINO ACIDS TRANSPORTER-RELATED"/>
    <property type="match status" value="1"/>
</dbReference>
<dbReference type="InterPro" id="IPR018108">
    <property type="entry name" value="MCP_transmembrane"/>
</dbReference>
<dbReference type="GO" id="GO:0031966">
    <property type="term" value="C:mitochondrial membrane"/>
    <property type="evidence" value="ECO:0007669"/>
    <property type="project" value="UniProtKB-SubCell"/>
</dbReference>
<evidence type="ECO:0000256" key="6">
    <source>
        <dbReference type="ARBA" id="ARBA00022989"/>
    </source>
</evidence>
<keyword evidence="8 9" id="KW-0472">Membrane</keyword>
<feature type="repeat" description="Solcar" evidence="9">
    <location>
        <begin position="228"/>
        <end position="313"/>
    </location>
</feature>
<evidence type="ECO:0000256" key="8">
    <source>
        <dbReference type="ARBA" id="ARBA00023136"/>
    </source>
</evidence>
<keyword evidence="5" id="KW-0677">Repeat</keyword>
<dbReference type="GO" id="GO:0000064">
    <property type="term" value="F:L-ornithine transmembrane transporter activity"/>
    <property type="evidence" value="ECO:0007669"/>
    <property type="project" value="TreeGrafter"/>
</dbReference>
<dbReference type="PANTHER" id="PTHR45624:SF12">
    <property type="entry name" value="MITOCHONDRIAL ORNITHINE TRANSPORTER 1"/>
    <property type="match status" value="1"/>
</dbReference>
<dbReference type="SUPFAM" id="SSF103506">
    <property type="entry name" value="Mitochondrial carrier"/>
    <property type="match status" value="1"/>
</dbReference>
<evidence type="ECO:0000256" key="7">
    <source>
        <dbReference type="ARBA" id="ARBA00023128"/>
    </source>
</evidence>
<organism evidence="11">
    <name type="scientific">Pyrodinium bahamense</name>
    <dbReference type="NCBI Taxonomy" id="73915"/>
    <lineage>
        <taxon>Eukaryota</taxon>
        <taxon>Sar</taxon>
        <taxon>Alveolata</taxon>
        <taxon>Dinophyceae</taxon>
        <taxon>Gonyaulacales</taxon>
        <taxon>Pyrocystaceae</taxon>
        <taxon>Pyrodinium</taxon>
    </lineage>
</organism>
<dbReference type="GO" id="GO:1990575">
    <property type="term" value="P:mitochondrial L-ornithine transmembrane transport"/>
    <property type="evidence" value="ECO:0007669"/>
    <property type="project" value="TreeGrafter"/>
</dbReference>
<evidence type="ECO:0000256" key="4">
    <source>
        <dbReference type="ARBA" id="ARBA00022692"/>
    </source>
</evidence>
<dbReference type="InterPro" id="IPR050567">
    <property type="entry name" value="Mitochondrial_Carrier"/>
</dbReference>
<evidence type="ECO:0000256" key="5">
    <source>
        <dbReference type="ARBA" id="ARBA00022737"/>
    </source>
</evidence>
<evidence type="ECO:0000256" key="1">
    <source>
        <dbReference type="ARBA" id="ARBA00004225"/>
    </source>
</evidence>
<sequence>MALDQPALTRTYTVAVNQRLTLSEGTRDLLSGMAAGFVAKVVEYPFDTVKVLQQTMGSKYAGALDCLAKTYRSGGLPAFYRGLPSPLLGSMAECSTLFVAYGAMKNALNVDEERATLANPVPMWKYGVSGAWSGCCSAFVLTPVELVKCRMQVLSGSSSFGNLPAAKYSGPWECTKQILREEGPRGLWRGNLSCLAREIPGNVAWFGAYELVLRRIQIALGLERKADVPLAYSALAGSAAGVAYWAVPFPADTVKSKLQTDPRFAGQPFLAVCRQVLRDEGPVGLYRGVGITCARAAPAHALLFFAYEAASSWLKRFG</sequence>
<evidence type="ECO:0008006" key="12">
    <source>
        <dbReference type="Google" id="ProtNLM"/>
    </source>
</evidence>
<keyword evidence="7" id="KW-0496">Mitochondrion</keyword>
<dbReference type="AlphaFoldDB" id="A0A7S0B0K3"/>
<comment type="similarity">
    <text evidence="2 10">Belongs to the mitochondrial carrier (TC 2.A.29) family.</text>
</comment>
<feature type="repeat" description="Solcar" evidence="9">
    <location>
        <begin position="23"/>
        <end position="107"/>
    </location>
</feature>
<name>A0A7S0B0K3_9DINO</name>
<dbReference type="EMBL" id="HBEG01040201">
    <property type="protein sequence ID" value="CAD8379913.1"/>
    <property type="molecule type" value="Transcribed_RNA"/>
</dbReference>
<gene>
    <name evidence="11" type="ORF">PBAH0796_LOCUS24544</name>
</gene>
<accession>A0A7S0B0K3</accession>
<comment type="subcellular location">
    <subcellularLocation>
        <location evidence="1">Mitochondrion membrane</location>
        <topology evidence="1">Multi-pass membrane protein</topology>
    </subcellularLocation>
</comment>
<dbReference type="InterPro" id="IPR023395">
    <property type="entry name" value="MCP_dom_sf"/>
</dbReference>
<reference evidence="11" key="1">
    <citation type="submission" date="2021-01" db="EMBL/GenBank/DDBJ databases">
        <authorList>
            <person name="Corre E."/>
            <person name="Pelletier E."/>
            <person name="Niang G."/>
            <person name="Scheremetjew M."/>
            <person name="Finn R."/>
            <person name="Kale V."/>
            <person name="Holt S."/>
            <person name="Cochrane G."/>
            <person name="Meng A."/>
            <person name="Brown T."/>
            <person name="Cohen L."/>
        </authorList>
    </citation>
    <scope>NUCLEOTIDE SEQUENCE</scope>
    <source>
        <strain evidence="11">Pbaha01</strain>
    </source>
</reference>
<evidence type="ECO:0000313" key="11">
    <source>
        <dbReference type="EMBL" id="CAD8379913.1"/>
    </source>
</evidence>
<evidence type="ECO:0000256" key="2">
    <source>
        <dbReference type="ARBA" id="ARBA00006375"/>
    </source>
</evidence>